<dbReference type="Pfam" id="PF02203">
    <property type="entry name" value="TarH"/>
    <property type="match status" value="1"/>
</dbReference>
<keyword evidence="2" id="KW-1003">Cell membrane</keyword>
<dbReference type="CDD" id="cd11386">
    <property type="entry name" value="MCP_signal"/>
    <property type="match status" value="1"/>
</dbReference>
<evidence type="ECO:0000256" key="11">
    <source>
        <dbReference type="PROSITE-ProRule" id="PRU00284"/>
    </source>
</evidence>
<protein>
    <submittedName>
        <fullName evidence="15">Membrane protein</fullName>
    </submittedName>
</protein>
<keyword evidence="6 12" id="KW-0812">Transmembrane</keyword>
<dbReference type="GO" id="GO:0007165">
    <property type="term" value="P:signal transduction"/>
    <property type="evidence" value="ECO:0007669"/>
    <property type="project" value="UniProtKB-KW"/>
</dbReference>
<dbReference type="CDD" id="cd06225">
    <property type="entry name" value="HAMP"/>
    <property type="match status" value="1"/>
</dbReference>
<evidence type="ECO:0000256" key="1">
    <source>
        <dbReference type="ARBA" id="ARBA00004429"/>
    </source>
</evidence>
<evidence type="ECO:0000313" key="15">
    <source>
        <dbReference type="EMBL" id="KLU24848.1"/>
    </source>
</evidence>
<dbReference type="EMBL" id="AEJF01000115">
    <property type="protein sequence ID" value="KLU24848.1"/>
    <property type="molecule type" value="Genomic_DNA"/>
</dbReference>
<dbReference type="AlphaFoldDB" id="A0A0J1FY25"/>
<evidence type="ECO:0000256" key="7">
    <source>
        <dbReference type="ARBA" id="ARBA00022989"/>
    </source>
</evidence>
<evidence type="ECO:0000256" key="4">
    <source>
        <dbReference type="ARBA" id="ARBA00022500"/>
    </source>
</evidence>
<keyword evidence="3" id="KW-0488">Methylation</keyword>
<evidence type="ECO:0000256" key="12">
    <source>
        <dbReference type="SAM" id="Phobius"/>
    </source>
</evidence>
<evidence type="ECO:0000256" key="9">
    <source>
        <dbReference type="ARBA" id="ARBA00023224"/>
    </source>
</evidence>
<dbReference type="SUPFAM" id="SSF58104">
    <property type="entry name" value="Methyl-accepting chemotaxis protein (MCP) signaling domain"/>
    <property type="match status" value="1"/>
</dbReference>
<dbReference type="Pfam" id="PF00015">
    <property type="entry name" value="MCPsignal"/>
    <property type="match status" value="1"/>
</dbReference>
<evidence type="ECO:0000259" key="14">
    <source>
        <dbReference type="PROSITE" id="PS50885"/>
    </source>
</evidence>
<keyword evidence="9 11" id="KW-0807">Transducer</keyword>
<feature type="domain" description="Methyl-accepting transducer" evidence="13">
    <location>
        <begin position="269"/>
        <end position="498"/>
    </location>
</feature>
<evidence type="ECO:0000256" key="3">
    <source>
        <dbReference type="ARBA" id="ARBA00022481"/>
    </source>
</evidence>
<keyword evidence="16" id="KW-1185">Reference proteome</keyword>
<dbReference type="PRINTS" id="PR00260">
    <property type="entry name" value="CHEMTRNSDUCR"/>
</dbReference>
<dbReference type="PANTHER" id="PTHR43531">
    <property type="entry name" value="PROTEIN ICFG"/>
    <property type="match status" value="1"/>
</dbReference>
<dbReference type="InterPro" id="IPR004090">
    <property type="entry name" value="Chemotax_Me-accpt_rcpt"/>
</dbReference>
<comment type="subcellular location">
    <subcellularLocation>
        <location evidence="1">Cell inner membrane</location>
        <topology evidence="1">Multi-pass membrane protein</topology>
    </subcellularLocation>
</comment>
<dbReference type="InterPro" id="IPR004089">
    <property type="entry name" value="MCPsignal_dom"/>
</dbReference>
<evidence type="ECO:0000313" key="16">
    <source>
        <dbReference type="Proteomes" id="UP000035963"/>
    </source>
</evidence>
<dbReference type="RefSeq" id="WP_047847984.1">
    <property type="nucleotide sequence ID" value="NZ_AEJF01000115.1"/>
</dbReference>
<keyword evidence="4" id="KW-0145">Chemotaxis</keyword>
<keyword evidence="5" id="KW-0997">Cell inner membrane</keyword>
<dbReference type="Pfam" id="PF00672">
    <property type="entry name" value="HAMP"/>
    <property type="match status" value="1"/>
</dbReference>
<proteinExistence type="inferred from homology"/>
<feature type="domain" description="HAMP" evidence="14">
    <location>
        <begin position="212"/>
        <end position="264"/>
    </location>
</feature>
<dbReference type="GO" id="GO:0005886">
    <property type="term" value="C:plasma membrane"/>
    <property type="evidence" value="ECO:0007669"/>
    <property type="project" value="UniProtKB-SubCell"/>
</dbReference>
<dbReference type="GO" id="GO:0004888">
    <property type="term" value="F:transmembrane signaling receptor activity"/>
    <property type="evidence" value="ECO:0007669"/>
    <property type="project" value="InterPro"/>
</dbReference>
<dbReference type="InterPro" id="IPR051310">
    <property type="entry name" value="MCP_chemotaxis"/>
</dbReference>
<feature type="transmembrane region" description="Helical" evidence="12">
    <location>
        <begin position="12"/>
        <end position="31"/>
    </location>
</feature>
<dbReference type="Proteomes" id="UP000035963">
    <property type="component" value="Unassembled WGS sequence"/>
</dbReference>
<gene>
    <name evidence="15" type="ORF">EOS_17730</name>
</gene>
<dbReference type="SMART" id="SM00283">
    <property type="entry name" value="MA"/>
    <property type="match status" value="1"/>
</dbReference>
<sequence length="514" mass="54840">MLSRLSISGRLWAMMAVLSLLIIMVGVLGQIGMKRSNDALNSAYSNQLAASISVGQSNLDLEIARVVLDRALMHPEAADLSAAIAKSLGHLSDSDRAWHTYRAIKLGSDAQVLADRVDEARSALVQRGIVPLADALKQGDRETADHIATKTMSPLSLALSTSTDSLDHWQNEHGKQAFAAAQHFNERLRLVGVVLIAFGLAVCVGCVYGLHRSIAMPLANLLSALQRIAQGDLTVPLKARTSDEMGQLVEGLEQMQDGLQQMVRQVTRSSDSIATSTQQIAAGNNDLSQRTEEQAASLQETSASMEQLTSTVRQNADNARTAQTLTESAHSVTARGSQVVGNVVNTMTEIHRSSQKIADITGVIEGIAFQTNILALNAAVEAARAGDHGRGFAVVASEVRSLAQRAGMAAKEIKTLIDDSVERVASGSQLVNVAGETMQEISDSITRVTTIMREIANASDEQRDGIEQVSLAVSQMEQVSQQNAALVEEAAAAASSLDDQANMLRDAVSVFRLK</sequence>
<reference evidence="15 16" key="1">
    <citation type="journal article" date="2015" name="Genome Announc.">
        <title>Draft Genome Sequence of Burkholderia sp. Strain PML1(12), an Ectomycorrhizosphere-Inhabiting Bacterium with Effective Mineral-Weathering Ability.</title>
        <authorList>
            <person name="Uroz S."/>
            <person name="Oger P."/>
        </authorList>
    </citation>
    <scope>NUCLEOTIDE SEQUENCE [LARGE SCALE GENOMIC DNA]</scope>
    <source>
        <strain evidence="16">PML1(12)</strain>
    </source>
</reference>
<evidence type="ECO:0000259" key="13">
    <source>
        <dbReference type="PROSITE" id="PS50111"/>
    </source>
</evidence>
<dbReference type="Gene3D" id="1.10.287.950">
    <property type="entry name" value="Methyl-accepting chemotaxis protein"/>
    <property type="match status" value="1"/>
</dbReference>
<evidence type="ECO:0000256" key="10">
    <source>
        <dbReference type="ARBA" id="ARBA00029447"/>
    </source>
</evidence>
<name>A0A0J1FY25_9BURK</name>
<dbReference type="PATRIC" id="fig|908627.4.peg.3969"/>
<accession>A0A0J1FY25</accession>
<feature type="transmembrane region" description="Helical" evidence="12">
    <location>
        <begin position="190"/>
        <end position="210"/>
    </location>
</feature>
<dbReference type="GO" id="GO:0006935">
    <property type="term" value="P:chemotaxis"/>
    <property type="evidence" value="ECO:0007669"/>
    <property type="project" value="UniProtKB-KW"/>
</dbReference>
<evidence type="ECO:0000256" key="6">
    <source>
        <dbReference type="ARBA" id="ARBA00022692"/>
    </source>
</evidence>
<dbReference type="FunFam" id="1.10.287.950:FF:000001">
    <property type="entry name" value="Methyl-accepting chemotaxis sensory transducer"/>
    <property type="match status" value="1"/>
</dbReference>
<evidence type="ECO:0000256" key="5">
    <source>
        <dbReference type="ARBA" id="ARBA00022519"/>
    </source>
</evidence>
<dbReference type="PROSITE" id="PS50885">
    <property type="entry name" value="HAMP"/>
    <property type="match status" value="1"/>
</dbReference>
<comment type="caution">
    <text evidence="15">The sequence shown here is derived from an EMBL/GenBank/DDBJ whole genome shotgun (WGS) entry which is preliminary data.</text>
</comment>
<dbReference type="InterPro" id="IPR003660">
    <property type="entry name" value="HAMP_dom"/>
</dbReference>
<dbReference type="PROSITE" id="PS50111">
    <property type="entry name" value="CHEMOTAXIS_TRANSDUC_2"/>
    <property type="match status" value="1"/>
</dbReference>
<dbReference type="InterPro" id="IPR003122">
    <property type="entry name" value="Tar_rcpt_lig-bd"/>
</dbReference>
<evidence type="ECO:0000256" key="2">
    <source>
        <dbReference type="ARBA" id="ARBA00022475"/>
    </source>
</evidence>
<evidence type="ECO:0000256" key="8">
    <source>
        <dbReference type="ARBA" id="ARBA00023136"/>
    </source>
</evidence>
<dbReference type="SMART" id="SM00304">
    <property type="entry name" value="HAMP"/>
    <property type="match status" value="1"/>
</dbReference>
<keyword evidence="7 12" id="KW-1133">Transmembrane helix</keyword>
<keyword evidence="8 12" id="KW-0472">Membrane</keyword>
<comment type="similarity">
    <text evidence="10">Belongs to the methyl-accepting chemotaxis (MCP) protein family.</text>
</comment>
<organism evidence="15 16">
    <name type="scientific">Caballeronia mineralivorans PML1(12)</name>
    <dbReference type="NCBI Taxonomy" id="908627"/>
    <lineage>
        <taxon>Bacteria</taxon>
        <taxon>Pseudomonadati</taxon>
        <taxon>Pseudomonadota</taxon>
        <taxon>Betaproteobacteria</taxon>
        <taxon>Burkholderiales</taxon>
        <taxon>Burkholderiaceae</taxon>
        <taxon>Caballeronia</taxon>
    </lineage>
</organism>
<dbReference type="PANTHER" id="PTHR43531:SF14">
    <property type="entry name" value="METHYL-ACCEPTING CHEMOTAXIS PROTEIN I-RELATED"/>
    <property type="match status" value="1"/>
</dbReference>